<accession>A0A562D7S7</accession>
<evidence type="ECO:0000313" key="2">
    <source>
        <dbReference type="EMBL" id="TWH05602.1"/>
    </source>
</evidence>
<name>A0A562D7S7_9GAMM</name>
<gene>
    <name evidence="2" type="ORF">L613_005500000070</name>
</gene>
<feature type="domain" description="Phage head morphogenesis" evidence="1">
    <location>
        <begin position="158"/>
        <end position="259"/>
    </location>
</feature>
<dbReference type="EMBL" id="VLJS01000086">
    <property type="protein sequence ID" value="TWH05602.1"/>
    <property type="molecule type" value="Genomic_DNA"/>
</dbReference>
<dbReference type="RefSeq" id="WP_125111753.1">
    <property type="nucleotide sequence ID" value="NZ_VLJS01000086.1"/>
</dbReference>
<dbReference type="InterPro" id="IPR017029">
    <property type="entry name" value="Phage_head_put"/>
</dbReference>
<dbReference type="Proteomes" id="UP000321583">
    <property type="component" value="Unassembled WGS sequence"/>
</dbReference>
<sequence length="358" mass="39084">MAARPDLTDDAIRLQVLLERVKAGEDRLIDQFLREVAEELTRRLRSANLTPAQTARLESLLAEVDAALRGLYGGYVAGLQQRALGTAEVLTEAEIRALALQGVEASTPTAAALRAAVTAAPLGLRGAGGGLLLEPFLRGWAEADIARVLGVVRRGYFEGRTTEQVVRDVIGTKAARYQDGIVAVSRRTARTVAHTALQHTASVARMDWFKGNEDIITGYRWVSTLDGRTTETCRALDGRVFKVGEGPLPPLHPNCRSTIVPVTKTWRELGIDAPEMPVGTRASMNGQVPADLTYYQWLKLQPPGFVEDVLGPTKAALFLRGGLTPEEFARLQLNRTFQPLTLEELRQKVPKAFDRAGV</sequence>
<evidence type="ECO:0000313" key="3">
    <source>
        <dbReference type="Proteomes" id="UP000321583"/>
    </source>
</evidence>
<reference evidence="2 3" key="1">
    <citation type="submission" date="2019-07" db="EMBL/GenBank/DDBJ databases">
        <title>Genome sequencing of lignin-degrading bacterial isolates.</title>
        <authorList>
            <person name="Gladden J."/>
        </authorList>
    </citation>
    <scope>NUCLEOTIDE SEQUENCE [LARGE SCALE GENOMIC DNA]</scope>
    <source>
        <strain evidence="2 3">J19</strain>
    </source>
</reference>
<dbReference type="NCBIfam" id="TIGR01641">
    <property type="entry name" value="phageSPP1_gp7"/>
    <property type="match status" value="1"/>
</dbReference>
<proteinExistence type="predicted"/>
<organism evidence="2 3">
    <name type="scientific">Pseudoxanthomonas taiwanensis J19</name>
    <dbReference type="NCBI Taxonomy" id="935569"/>
    <lineage>
        <taxon>Bacteria</taxon>
        <taxon>Pseudomonadati</taxon>
        <taxon>Pseudomonadota</taxon>
        <taxon>Gammaproteobacteria</taxon>
        <taxon>Lysobacterales</taxon>
        <taxon>Lysobacteraceae</taxon>
        <taxon>Pseudoxanthomonas</taxon>
    </lineage>
</organism>
<evidence type="ECO:0000259" key="1">
    <source>
        <dbReference type="Pfam" id="PF04233"/>
    </source>
</evidence>
<dbReference type="Pfam" id="PF04233">
    <property type="entry name" value="Phage_Mu_F"/>
    <property type="match status" value="1"/>
</dbReference>
<protein>
    <submittedName>
        <fullName evidence="2">SPP1 gp7 family putative phage head morphogenesis protein</fullName>
    </submittedName>
</protein>
<comment type="caution">
    <text evidence="2">The sequence shown here is derived from an EMBL/GenBank/DDBJ whole genome shotgun (WGS) entry which is preliminary data.</text>
</comment>
<dbReference type="AlphaFoldDB" id="A0A562D7S7"/>
<dbReference type="OrthoDB" id="8614104at2"/>
<keyword evidence="3" id="KW-1185">Reference proteome</keyword>
<dbReference type="PIRSF" id="PIRSF034565">
    <property type="entry name" value="UCP034565"/>
    <property type="match status" value="1"/>
</dbReference>
<dbReference type="InterPro" id="IPR006528">
    <property type="entry name" value="Phage_head_morphogenesis_dom"/>
</dbReference>